<reference evidence="9" key="1">
    <citation type="journal article" date="2019" name="Int. J. Syst. Evol. Microbiol.">
        <title>The Global Catalogue of Microorganisms (GCM) 10K type strain sequencing project: providing services to taxonomists for standard genome sequencing and annotation.</title>
        <authorList>
            <consortium name="The Broad Institute Genomics Platform"/>
            <consortium name="The Broad Institute Genome Sequencing Center for Infectious Disease"/>
            <person name="Wu L."/>
            <person name="Ma J."/>
        </authorList>
    </citation>
    <scope>NUCLEOTIDE SEQUENCE [LARGE SCALE GENOMIC DNA]</scope>
    <source>
        <strain evidence="9">JCM 8201</strain>
    </source>
</reference>
<dbReference type="SUPFAM" id="SSF88659">
    <property type="entry name" value="Sigma3 and sigma4 domains of RNA polymerase sigma factors"/>
    <property type="match status" value="1"/>
</dbReference>
<dbReference type="InterPro" id="IPR013324">
    <property type="entry name" value="RNA_pol_sigma_r3/r4-like"/>
</dbReference>
<feature type="domain" description="RNA polymerase sigma factor 70 region 4 type 2" evidence="7">
    <location>
        <begin position="100"/>
        <end position="151"/>
    </location>
</feature>
<evidence type="ECO:0000259" key="6">
    <source>
        <dbReference type="Pfam" id="PF04542"/>
    </source>
</evidence>
<comment type="similarity">
    <text evidence="1">Belongs to the sigma-70 factor family. ECF subfamily.</text>
</comment>
<evidence type="ECO:0000256" key="5">
    <source>
        <dbReference type="ARBA" id="ARBA00023163"/>
    </source>
</evidence>
<accession>A0ABP6HB63</accession>
<evidence type="ECO:0000256" key="1">
    <source>
        <dbReference type="ARBA" id="ARBA00010641"/>
    </source>
</evidence>
<evidence type="ECO:0000313" key="9">
    <source>
        <dbReference type="Proteomes" id="UP001501842"/>
    </source>
</evidence>
<dbReference type="CDD" id="cd06171">
    <property type="entry name" value="Sigma70_r4"/>
    <property type="match status" value="1"/>
</dbReference>
<comment type="caution">
    <text evidence="8">The sequence shown here is derived from an EMBL/GenBank/DDBJ whole genome shotgun (WGS) entry which is preliminary data.</text>
</comment>
<dbReference type="InterPro" id="IPR036388">
    <property type="entry name" value="WH-like_DNA-bd_sf"/>
</dbReference>
<evidence type="ECO:0000256" key="2">
    <source>
        <dbReference type="ARBA" id="ARBA00023015"/>
    </source>
</evidence>
<evidence type="ECO:0000313" key="8">
    <source>
        <dbReference type="EMBL" id="GAA2738801.1"/>
    </source>
</evidence>
<dbReference type="EMBL" id="BAAATZ010000047">
    <property type="protein sequence ID" value="GAA2738801.1"/>
    <property type="molecule type" value="Genomic_DNA"/>
</dbReference>
<protein>
    <submittedName>
        <fullName evidence="8">SigE family RNA polymerase sigma factor</fullName>
    </submittedName>
</protein>
<dbReference type="Pfam" id="PF04542">
    <property type="entry name" value="Sigma70_r2"/>
    <property type="match status" value="1"/>
</dbReference>
<dbReference type="NCBIfam" id="TIGR02937">
    <property type="entry name" value="sigma70-ECF"/>
    <property type="match status" value="1"/>
</dbReference>
<dbReference type="PANTHER" id="PTHR43133:SF50">
    <property type="entry name" value="ECF RNA POLYMERASE SIGMA FACTOR SIGM"/>
    <property type="match status" value="1"/>
</dbReference>
<dbReference type="Pfam" id="PF08281">
    <property type="entry name" value="Sigma70_r4_2"/>
    <property type="match status" value="1"/>
</dbReference>
<dbReference type="Gene3D" id="1.10.1740.10">
    <property type="match status" value="1"/>
</dbReference>
<dbReference type="InterPro" id="IPR014284">
    <property type="entry name" value="RNA_pol_sigma-70_dom"/>
</dbReference>
<dbReference type="RefSeq" id="WP_344458437.1">
    <property type="nucleotide sequence ID" value="NZ_BAAATZ010000047.1"/>
</dbReference>
<organism evidence="8 9">
    <name type="scientific">Actinocorallia aurantiaca</name>
    <dbReference type="NCBI Taxonomy" id="46204"/>
    <lineage>
        <taxon>Bacteria</taxon>
        <taxon>Bacillati</taxon>
        <taxon>Actinomycetota</taxon>
        <taxon>Actinomycetes</taxon>
        <taxon>Streptosporangiales</taxon>
        <taxon>Thermomonosporaceae</taxon>
        <taxon>Actinocorallia</taxon>
    </lineage>
</organism>
<evidence type="ECO:0000256" key="4">
    <source>
        <dbReference type="ARBA" id="ARBA00023125"/>
    </source>
</evidence>
<keyword evidence="5" id="KW-0804">Transcription</keyword>
<keyword evidence="2" id="KW-0805">Transcription regulation</keyword>
<dbReference type="InterPro" id="IPR013249">
    <property type="entry name" value="RNA_pol_sigma70_r4_t2"/>
</dbReference>
<dbReference type="InterPro" id="IPR039425">
    <property type="entry name" value="RNA_pol_sigma-70-like"/>
</dbReference>
<dbReference type="InterPro" id="IPR013325">
    <property type="entry name" value="RNA_pol_sigma_r2"/>
</dbReference>
<gene>
    <name evidence="8" type="ORF">GCM10010439_74040</name>
</gene>
<name>A0ABP6HB63_9ACTN</name>
<dbReference type="InterPro" id="IPR007627">
    <property type="entry name" value="RNA_pol_sigma70_r2"/>
</dbReference>
<keyword evidence="3" id="KW-0731">Sigma factor</keyword>
<dbReference type="SUPFAM" id="SSF88946">
    <property type="entry name" value="Sigma2 domain of RNA polymerase sigma factors"/>
    <property type="match status" value="1"/>
</dbReference>
<evidence type="ECO:0000259" key="7">
    <source>
        <dbReference type="Pfam" id="PF08281"/>
    </source>
</evidence>
<keyword evidence="4" id="KW-0238">DNA-binding</keyword>
<dbReference type="Proteomes" id="UP001501842">
    <property type="component" value="Unassembled WGS sequence"/>
</dbReference>
<dbReference type="PANTHER" id="PTHR43133">
    <property type="entry name" value="RNA POLYMERASE ECF-TYPE SIGMA FACTO"/>
    <property type="match status" value="1"/>
</dbReference>
<sequence length="169" mass="19112">MADEESFAEFYRGAYPGLVIELYAYTGDLGDAQDAAQEAFARTWQRWDKVGSYDRPRAWVARVGYRLAVSRWRKARSTLANLWRQGPQPDVAPPGVVSMVLVEALRLIPERQRRAVVLHYMGGYSVAEIAEMDGVAEGTVKAWLSRGRRRLAELLTDETNGMKEANRYA</sequence>
<evidence type="ECO:0000256" key="3">
    <source>
        <dbReference type="ARBA" id="ARBA00023082"/>
    </source>
</evidence>
<dbReference type="Gene3D" id="1.10.10.10">
    <property type="entry name" value="Winged helix-like DNA-binding domain superfamily/Winged helix DNA-binding domain"/>
    <property type="match status" value="1"/>
</dbReference>
<keyword evidence="9" id="KW-1185">Reference proteome</keyword>
<proteinExistence type="inferred from homology"/>
<feature type="domain" description="RNA polymerase sigma-70 region 2" evidence="6">
    <location>
        <begin position="18"/>
        <end position="77"/>
    </location>
</feature>